<sequence>MIVPPVHSQALAAECNAVGHVDGVERESCGGLGQSFCSWGAWPKADIGTTSTSFAFVVRVVRSATSSLANRRAILISPDLNLPGSSIYDICGVRLPHRCQQELGSLLSVKHTLSTVALSRGTPSPTPSDFKVSLKLWLLLTSPALLQFLWDAPKRHLK</sequence>
<dbReference type="Proteomes" id="UP000800093">
    <property type="component" value="Unassembled WGS sequence"/>
</dbReference>
<evidence type="ECO:0000313" key="1">
    <source>
        <dbReference type="EMBL" id="KAF2266038.1"/>
    </source>
</evidence>
<dbReference type="EMBL" id="ML986601">
    <property type="protein sequence ID" value="KAF2266038.1"/>
    <property type="molecule type" value="Genomic_DNA"/>
</dbReference>
<organism evidence="1 2">
    <name type="scientific">Lojkania enalia</name>
    <dbReference type="NCBI Taxonomy" id="147567"/>
    <lineage>
        <taxon>Eukaryota</taxon>
        <taxon>Fungi</taxon>
        <taxon>Dikarya</taxon>
        <taxon>Ascomycota</taxon>
        <taxon>Pezizomycotina</taxon>
        <taxon>Dothideomycetes</taxon>
        <taxon>Pleosporomycetidae</taxon>
        <taxon>Pleosporales</taxon>
        <taxon>Pleosporales incertae sedis</taxon>
        <taxon>Lojkania</taxon>
    </lineage>
</organism>
<evidence type="ECO:0000313" key="2">
    <source>
        <dbReference type="Proteomes" id="UP000800093"/>
    </source>
</evidence>
<proteinExistence type="predicted"/>
<reference evidence="2" key="1">
    <citation type="journal article" date="2020" name="Stud. Mycol.">
        <title>101 Dothideomycetes genomes: A test case for predicting lifestyles and emergence of pathogens.</title>
        <authorList>
            <person name="Haridas S."/>
            <person name="Albert R."/>
            <person name="Binder M."/>
            <person name="Bloem J."/>
            <person name="LaButti K."/>
            <person name="Salamov A."/>
            <person name="Andreopoulos B."/>
            <person name="Baker S."/>
            <person name="Barry K."/>
            <person name="Bills G."/>
            <person name="Bluhm B."/>
            <person name="Cannon C."/>
            <person name="Castanera R."/>
            <person name="Culley D."/>
            <person name="Daum C."/>
            <person name="Ezra D."/>
            <person name="Gonzalez J."/>
            <person name="Henrissat B."/>
            <person name="Kuo A."/>
            <person name="Liang C."/>
            <person name="Lipzen A."/>
            <person name="Lutzoni F."/>
            <person name="Magnuson J."/>
            <person name="Mondo S."/>
            <person name="Nolan M."/>
            <person name="Ohm R."/>
            <person name="Pangilinan J."/>
            <person name="Park H.-J."/>
            <person name="Ramirez L."/>
            <person name="Alfaro M."/>
            <person name="Sun H."/>
            <person name="Tritt A."/>
            <person name="Yoshinaga Y."/>
            <person name="Zwiers L.-H."/>
            <person name="Turgeon B."/>
            <person name="Goodwin S."/>
            <person name="Spatafora J."/>
            <person name="Crous P."/>
            <person name="Grigoriev I."/>
        </authorList>
    </citation>
    <scope>NUCLEOTIDE SEQUENCE [LARGE SCALE GENOMIC DNA]</scope>
    <source>
        <strain evidence="2">CBS 304.66</strain>
    </source>
</reference>
<dbReference type="AlphaFoldDB" id="A0A9P4N5F0"/>
<accession>A0A9P4N5F0</accession>
<gene>
    <name evidence="1" type="ORF">CC78DRAFT_578615</name>
</gene>
<protein>
    <submittedName>
        <fullName evidence="1">Uncharacterized protein</fullName>
    </submittedName>
</protein>
<name>A0A9P4N5F0_9PLEO</name>
<comment type="caution">
    <text evidence="1">The sequence shown here is derived from an EMBL/GenBank/DDBJ whole genome shotgun (WGS) entry which is preliminary data.</text>
</comment>
<keyword evidence="2" id="KW-1185">Reference proteome</keyword>